<dbReference type="GO" id="GO:0016758">
    <property type="term" value="F:hexosyltransferase activity"/>
    <property type="evidence" value="ECO:0007669"/>
    <property type="project" value="UniProtKB-ARBA"/>
</dbReference>
<accession>A0A6M0LIA1</accession>
<protein>
    <submittedName>
        <fullName evidence="2">Glycosyltransferase family 2 protein</fullName>
    </submittedName>
</protein>
<evidence type="ECO:0000259" key="1">
    <source>
        <dbReference type="Pfam" id="PF00535"/>
    </source>
</evidence>
<keyword evidence="2" id="KW-0808">Transferase</keyword>
<dbReference type="PANTHER" id="PTHR22916:SF3">
    <property type="entry name" value="UDP-GLCNAC:BETAGAL BETA-1,3-N-ACETYLGLUCOSAMINYLTRANSFERASE-LIKE PROTEIN 1"/>
    <property type="match status" value="1"/>
</dbReference>
<dbReference type="PANTHER" id="PTHR22916">
    <property type="entry name" value="GLYCOSYLTRANSFERASE"/>
    <property type="match status" value="1"/>
</dbReference>
<dbReference type="SUPFAM" id="SSF53448">
    <property type="entry name" value="Nucleotide-diphospho-sugar transferases"/>
    <property type="match status" value="1"/>
</dbReference>
<dbReference type="Proteomes" id="UP000473091">
    <property type="component" value="Unassembled WGS sequence"/>
</dbReference>
<dbReference type="AlphaFoldDB" id="A0A6M0LIA1"/>
<comment type="caution">
    <text evidence="2">The sequence shown here is derived from an EMBL/GenBank/DDBJ whole genome shotgun (WGS) entry which is preliminary data.</text>
</comment>
<dbReference type="Gene3D" id="3.90.550.10">
    <property type="entry name" value="Spore Coat Polysaccharide Biosynthesis Protein SpsA, Chain A"/>
    <property type="match status" value="1"/>
</dbReference>
<gene>
    <name evidence="2" type="ORF">F0Q01_10410</name>
</gene>
<evidence type="ECO:0000313" key="3">
    <source>
        <dbReference type="Proteomes" id="UP000473091"/>
    </source>
</evidence>
<organism evidence="2 3">
    <name type="scientific">Pseudobutyrivibrio xylanivorans</name>
    <dbReference type="NCBI Taxonomy" id="185007"/>
    <lineage>
        <taxon>Bacteria</taxon>
        <taxon>Bacillati</taxon>
        <taxon>Bacillota</taxon>
        <taxon>Clostridia</taxon>
        <taxon>Lachnospirales</taxon>
        <taxon>Lachnospiraceae</taxon>
        <taxon>Pseudobutyrivibrio</taxon>
    </lineage>
</organism>
<evidence type="ECO:0000313" key="2">
    <source>
        <dbReference type="EMBL" id="NEX02288.1"/>
    </source>
</evidence>
<dbReference type="EMBL" id="VTVE01000003">
    <property type="protein sequence ID" value="NEX02288.1"/>
    <property type="molecule type" value="Genomic_DNA"/>
</dbReference>
<reference evidence="2 3" key="2">
    <citation type="submission" date="2020-03" db="EMBL/GenBank/DDBJ databases">
        <title>Investigating the evolutionary divergence of the Butyrivibrio group.</title>
        <authorList>
            <person name="Skvortsov T."/>
            <person name="Santos F.G."/>
            <person name="Ting K.S."/>
            <person name="Creevey C.J."/>
        </authorList>
    </citation>
    <scope>NUCLEOTIDE SEQUENCE [LARGE SCALE GENOMIC DNA]</scope>
    <source>
        <strain evidence="2 3">MZ8</strain>
    </source>
</reference>
<dbReference type="Pfam" id="PF00535">
    <property type="entry name" value="Glycos_transf_2"/>
    <property type="match status" value="1"/>
</dbReference>
<sequence length="267" mass="30823">MKKEQGMENAKYIAGLVSIVMPMYNAKRFIAEAIESVQKQDYDNWELLVVNDGSTDGCEKLVTEISIQDSRVKLINKENGGVASARNAGIEAARGQYIAFLDSDDKWLEGKLSKQISFLQRSSDAGERRQFCYGATSFMTEDGTPLEKWWPVPTMVDYKKLLHANVIPCSTVLIDRTGLQPFYMPNQGHEDYATWLTVLRDNRIKAYGINEPLFMYRRSSSGVSSSKFKTLSWTWHVYHDSQGFSWLKSTWCFLRFEWLTVWKYLQR</sequence>
<proteinExistence type="predicted"/>
<dbReference type="InterPro" id="IPR029044">
    <property type="entry name" value="Nucleotide-diphossugar_trans"/>
</dbReference>
<reference evidence="2 3" key="1">
    <citation type="submission" date="2019-09" db="EMBL/GenBank/DDBJ databases">
        <authorList>
            <person name="Pidcock S.E."/>
            <person name="Huws S.A."/>
        </authorList>
    </citation>
    <scope>NUCLEOTIDE SEQUENCE [LARGE SCALE GENOMIC DNA]</scope>
    <source>
        <strain evidence="2 3">MZ8</strain>
    </source>
</reference>
<feature type="domain" description="Glycosyltransferase 2-like" evidence="1">
    <location>
        <begin position="18"/>
        <end position="137"/>
    </location>
</feature>
<name>A0A6M0LIA1_PSEXY</name>
<dbReference type="CDD" id="cd00761">
    <property type="entry name" value="Glyco_tranf_GTA_type"/>
    <property type="match status" value="1"/>
</dbReference>
<dbReference type="RefSeq" id="WP_090488712.1">
    <property type="nucleotide sequence ID" value="NZ_VTVE01000003.1"/>
</dbReference>
<dbReference type="InterPro" id="IPR001173">
    <property type="entry name" value="Glyco_trans_2-like"/>
</dbReference>